<dbReference type="InterPro" id="IPR018484">
    <property type="entry name" value="FGGY_N"/>
</dbReference>
<sequence>MAGYLIAHDLGTTGNKATLFTTDGALVDSITYPYQTHFFNDICAEQNPLDWWKAVCESTARLLQGRDNRLVRGMAFSGQMMGCVCVDKQGQLVRDALIWADQRSTKEVEQIRSKIDDKEFYRITGHRLSPSYTLEKLMWIRNNQPELFAQIHRCLQPKDYIIYRLTGNYVTDYTDASGTNAFDLEHLCWSDRIFEAAQLSPSIMPPVFPSTHIAGEVLPDAAQECGLSPGTPVVIGGGDGCCASVGAASVEEGVAYSYLGSSAWVSLTTKEPIIDDEMRTFNWAHIVPGLYAPMGTMQAAGNSFNFVRKTMCGNLEQLAKQRNQSVYDWINSLIASAPVGANKLLFLPYLLGERSPRWNPDAKGAFIGLKMEHTQADLLRATMEGILFNLKLILNVFQKHLPVQELNLIGGLAQGEIQRRMMADIFGIDICKQNHLEQATSMGAAVTAGVGVGALKDFSAIHQFIQTEEVIHPDAVQHQAYQKFEQLFDIAYRQLEPVFSELAAV</sequence>
<evidence type="ECO:0000256" key="3">
    <source>
        <dbReference type="ARBA" id="ARBA00022679"/>
    </source>
</evidence>
<dbReference type="InterPro" id="IPR018485">
    <property type="entry name" value="FGGY_C"/>
</dbReference>
<feature type="domain" description="Carbohydrate kinase FGGY N-terminal" evidence="10">
    <location>
        <begin position="4"/>
        <end position="246"/>
    </location>
</feature>
<keyword evidence="2 9" id="KW-0859">Xylose metabolism</keyword>
<keyword evidence="6 9" id="KW-0067">ATP-binding</keyword>
<gene>
    <name evidence="9" type="primary">xylB</name>
    <name evidence="12" type="ORF">CLOSTMETH_03720</name>
</gene>
<dbReference type="GO" id="GO:0042732">
    <property type="term" value="P:D-xylose metabolic process"/>
    <property type="evidence" value="ECO:0007669"/>
    <property type="project" value="UniProtKB-KW"/>
</dbReference>
<dbReference type="InterPro" id="IPR050406">
    <property type="entry name" value="FGGY_Carb_Kinase"/>
</dbReference>
<comment type="caution">
    <text evidence="12">The sequence shown here is derived from an EMBL/GenBank/DDBJ whole genome shotgun (WGS) entry which is preliminary data.</text>
</comment>
<dbReference type="STRING" id="537013.CLOSTMETH_03720"/>
<dbReference type="InterPro" id="IPR000577">
    <property type="entry name" value="Carb_kinase_FGGY"/>
</dbReference>
<evidence type="ECO:0000256" key="9">
    <source>
        <dbReference type="RuleBase" id="RU364073"/>
    </source>
</evidence>
<name>C0EIM5_9FIRM</name>
<reference evidence="12 13" key="1">
    <citation type="submission" date="2009-01" db="EMBL/GenBank/DDBJ databases">
        <authorList>
            <person name="Fulton L."/>
            <person name="Clifton S."/>
            <person name="Fulton B."/>
            <person name="Xu J."/>
            <person name="Minx P."/>
            <person name="Pepin K.H."/>
            <person name="Johnson M."/>
            <person name="Bhonagiri V."/>
            <person name="Nash W.E."/>
            <person name="Mardis E.R."/>
            <person name="Wilson R.K."/>
        </authorList>
    </citation>
    <scope>NUCLEOTIDE SEQUENCE [LARGE SCALE GENOMIC DNA]</scope>
    <source>
        <strain evidence="12 13">DSM 5476</strain>
    </source>
</reference>
<dbReference type="eggNOG" id="COG1070">
    <property type="taxonomic scope" value="Bacteria"/>
</dbReference>
<dbReference type="CDD" id="cd07805">
    <property type="entry name" value="ASKHA_NBD_FGGY_CvXK-like"/>
    <property type="match status" value="1"/>
</dbReference>
<keyword evidence="13" id="KW-1185">Reference proteome</keyword>
<dbReference type="AlphaFoldDB" id="C0EIM5"/>
<dbReference type="EMBL" id="ACEC01000128">
    <property type="protein sequence ID" value="EEG28671.1"/>
    <property type="molecule type" value="Genomic_DNA"/>
</dbReference>
<dbReference type="NCBIfam" id="TIGR01312">
    <property type="entry name" value="XylB"/>
    <property type="match status" value="1"/>
</dbReference>
<dbReference type="SUPFAM" id="SSF53067">
    <property type="entry name" value="Actin-like ATPase domain"/>
    <property type="match status" value="2"/>
</dbReference>
<evidence type="ECO:0000259" key="11">
    <source>
        <dbReference type="Pfam" id="PF02782"/>
    </source>
</evidence>
<organism evidence="12 13">
    <name type="scientific">[Clostridium] methylpentosum DSM 5476</name>
    <dbReference type="NCBI Taxonomy" id="537013"/>
    <lineage>
        <taxon>Bacteria</taxon>
        <taxon>Bacillati</taxon>
        <taxon>Bacillota</taxon>
        <taxon>Clostridia</taxon>
        <taxon>Eubacteriales</taxon>
        <taxon>Oscillospiraceae</taxon>
        <taxon>Oscillospiraceae incertae sedis</taxon>
    </lineage>
</organism>
<comment type="catalytic activity">
    <reaction evidence="9">
        <text>D-xylulose + ATP = D-xylulose 5-phosphate + ADP + H(+)</text>
        <dbReference type="Rhea" id="RHEA:10964"/>
        <dbReference type="ChEBI" id="CHEBI:15378"/>
        <dbReference type="ChEBI" id="CHEBI:17140"/>
        <dbReference type="ChEBI" id="CHEBI:30616"/>
        <dbReference type="ChEBI" id="CHEBI:57737"/>
        <dbReference type="ChEBI" id="CHEBI:456216"/>
        <dbReference type="EC" id="2.7.1.17"/>
    </reaction>
</comment>
<dbReference type="InterPro" id="IPR043129">
    <property type="entry name" value="ATPase_NBD"/>
</dbReference>
<keyword evidence="4 9" id="KW-0547">Nucleotide-binding</keyword>
<comment type="similarity">
    <text evidence="1 8">Belongs to the FGGY kinase family.</text>
</comment>
<dbReference type="Pfam" id="PF00370">
    <property type="entry name" value="FGGY_N"/>
    <property type="match status" value="1"/>
</dbReference>
<dbReference type="PROSITE" id="PS00933">
    <property type="entry name" value="FGGY_KINASES_1"/>
    <property type="match status" value="1"/>
</dbReference>
<keyword evidence="3 8" id="KW-0808">Transferase</keyword>
<dbReference type="Gene3D" id="3.30.420.40">
    <property type="match status" value="2"/>
</dbReference>
<evidence type="ECO:0000256" key="8">
    <source>
        <dbReference type="RuleBase" id="RU003733"/>
    </source>
</evidence>
<reference evidence="12 13" key="2">
    <citation type="submission" date="2009-02" db="EMBL/GenBank/DDBJ databases">
        <title>Draft genome sequence of Clostridium methylpentosum (DSM 5476).</title>
        <authorList>
            <person name="Sudarsanam P."/>
            <person name="Ley R."/>
            <person name="Guruge J."/>
            <person name="Turnbaugh P.J."/>
            <person name="Mahowald M."/>
            <person name="Liep D."/>
            <person name="Gordon J."/>
        </authorList>
    </citation>
    <scope>NUCLEOTIDE SEQUENCE [LARGE SCALE GENOMIC DNA]</scope>
    <source>
        <strain evidence="12 13">DSM 5476</strain>
    </source>
</reference>
<accession>C0EIM5</accession>
<evidence type="ECO:0000256" key="7">
    <source>
        <dbReference type="ARBA" id="ARBA00023277"/>
    </source>
</evidence>
<protein>
    <recommendedName>
        <fullName evidence="9">Xylulose kinase</fullName>
        <shortName evidence="9">Xylulokinase</shortName>
        <ecNumber evidence="9">2.7.1.17</ecNumber>
    </recommendedName>
</protein>
<keyword evidence="5 8" id="KW-0418">Kinase</keyword>
<evidence type="ECO:0000256" key="4">
    <source>
        <dbReference type="ARBA" id="ARBA00022741"/>
    </source>
</evidence>
<dbReference type="Pfam" id="PF02782">
    <property type="entry name" value="FGGY_C"/>
    <property type="match status" value="1"/>
</dbReference>
<dbReference type="PROSITE" id="PS00445">
    <property type="entry name" value="FGGY_KINASES_2"/>
    <property type="match status" value="1"/>
</dbReference>
<dbReference type="GO" id="GO:0005997">
    <property type="term" value="P:xylulose metabolic process"/>
    <property type="evidence" value="ECO:0007669"/>
    <property type="project" value="InterPro"/>
</dbReference>
<evidence type="ECO:0000256" key="5">
    <source>
        <dbReference type="ARBA" id="ARBA00022777"/>
    </source>
</evidence>
<dbReference type="GO" id="GO:0004856">
    <property type="term" value="F:D-xylulokinase activity"/>
    <property type="evidence" value="ECO:0007669"/>
    <property type="project" value="UniProtKB-EC"/>
</dbReference>
<feature type="domain" description="Carbohydrate kinase FGGY C-terminal" evidence="11">
    <location>
        <begin position="256"/>
        <end position="450"/>
    </location>
</feature>
<evidence type="ECO:0000256" key="1">
    <source>
        <dbReference type="ARBA" id="ARBA00009156"/>
    </source>
</evidence>
<dbReference type="InterPro" id="IPR006000">
    <property type="entry name" value="Xylulokinase"/>
</dbReference>
<dbReference type="HOGENOM" id="CLU_009281_3_2_9"/>
<keyword evidence="7 9" id="KW-0119">Carbohydrate metabolism</keyword>
<dbReference type="GO" id="GO:0005524">
    <property type="term" value="F:ATP binding"/>
    <property type="evidence" value="ECO:0007669"/>
    <property type="project" value="UniProtKB-KW"/>
</dbReference>
<proteinExistence type="inferred from homology"/>
<evidence type="ECO:0000313" key="13">
    <source>
        <dbReference type="Proteomes" id="UP000003340"/>
    </source>
</evidence>
<dbReference type="InterPro" id="IPR018483">
    <property type="entry name" value="Carb_kinase_FGGY_CS"/>
</dbReference>
<dbReference type="Proteomes" id="UP000003340">
    <property type="component" value="Unassembled WGS sequence"/>
</dbReference>
<evidence type="ECO:0000256" key="2">
    <source>
        <dbReference type="ARBA" id="ARBA00022629"/>
    </source>
</evidence>
<dbReference type="PIRSF" id="PIRSF000538">
    <property type="entry name" value="GlpK"/>
    <property type="match status" value="1"/>
</dbReference>
<evidence type="ECO:0000256" key="6">
    <source>
        <dbReference type="ARBA" id="ARBA00022840"/>
    </source>
</evidence>
<evidence type="ECO:0000259" key="10">
    <source>
        <dbReference type="Pfam" id="PF00370"/>
    </source>
</evidence>
<dbReference type="PANTHER" id="PTHR43095">
    <property type="entry name" value="SUGAR KINASE"/>
    <property type="match status" value="1"/>
</dbReference>
<dbReference type="EC" id="2.7.1.17" evidence="9"/>
<evidence type="ECO:0000313" key="12">
    <source>
        <dbReference type="EMBL" id="EEG28671.1"/>
    </source>
</evidence>
<dbReference type="PANTHER" id="PTHR43095:SF5">
    <property type="entry name" value="XYLULOSE KINASE"/>
    <property type="match status" value="1"/>
</dbReference>